<protein>
    <submittedName>
        <fullName evidence="2">Uncharacterized protein</fullName>
    </submittedName>
</protein>
<gene>
    <name evidence="2" type="ORF">ACFSDA_06775</name>
</gene>
<accession>A0ABW4PVF3</accession>
<dbReference type="Proteomes" id="UP001597280">
    <property type="component" value="Unassembled WGS sequence"/>
</dbReference>
<name>A0ABW4PVF3_9MICO</name>
<comment type="caution">
    <text evidence="2">The sequence shown here is derived from an EMBL/GenBank/DDBJ whole genome shotgun (WGS) entry which is preliminary data.</text>
</comment>
<evidence type="ECO:0000313" key="3">
    <source>
        <dbReference type="Proteomes" id="UP001597280"/>
    </source>
</evidence>
<proteinExistence type="predicted"/>
<sequence>MTETTTAPGPDQGFPYGVGRSSGPDAPIEYSRYDVASALAVLERSQEAEEPQEIVSLSDEQLLGLDGHLRTQPVALPWAEEHEEQRALLATAGVRSLLAAGTVAVGEDEGTGERRWLVEPAIDGVLVLRRTARLIASAETQVRSEEAGLQTHRLYYFVHPEGVLEEEVTGSGLHHFRSLRQEAVPARIAHLVDQDQVASGPTEPVVLQDADLREGASMAQRLADARAITILSSLSTRSDAVKQLMLYATSSELLAQQVDDPEAEAPEITVKGLSREELLGLAAWLVEAEEG</sequence>
<organism evidence="2 3">
    <name type="scientific">Brachybacterium rhamnosum</name>
    <dbReference type="NCBI Taxonomy" id="173361"/>
    <lineage>
        <taxon>Bacteria</taxon>
        <taxon>Bacillati</taxon>
        <taxon>Actinomycetota</taxon>
        <taxon>Actinomycetes</taxon>
        <taxon>Micrococcales</taxon>
        <taxon>Dermabacteraceae</taxon>
        <taxon>Brachybacterium</taxon>
    </lineage>
</organism>
<keyword evidence="3" id="KW-1185">Reference proteome</keyword>
<evidence type="ECO:0000256" key="1">
    <source>
        <dbReference type="SAM" id="MobiDB-lite"/>
    </source>
</evidence>
<dbReference type="RefSeq" id="WP_343903991.1">
    <property type="nucleotide sequence ID" value="NZ_BAAAIS010000002.1"/>
</dbReference>
<evidence type="ECO:0000313" key="2">
    <source>
        <dbReference type="EMBL" id="MFD1834779.1"/>
    </source>
</evidence>
<dbReference type="EMBL" id="JBHUFL010000002">
    <property type="protein sequence ID" value="MFD1834779.1"/>
    <property type="molecule type" value="Genomic_DNA"/>
</dbReference>
<reference evidence="3" key="1">
    <citation type="journal article" date="2019" name="Int. J. Syst. Evol. Microbiol.">
        <title>The Global Catalogue of Microorganisms (GCM) 10K type strain sequencing project: providing services to taxonomists for standard genome sequencing and annotation.</title>
        <authorList>
            <consortium name="The Broad Institute Genomics Platform"/>
            <consortium name="The Broad Institute Genome Sequencing Center for Infectious Disease"/>
            <person name="Wu L."/>
            <person name="Ma J."/>
        </authorList>
    </citation>
    <scope>NUCLEOTIDE SEQUENCE [LARGE SCALE GENOMIC DNA]</scope>
    <source>
        <strain evidence="3">JCM 11650</strain>
    </source>
</reference>
<feature type="region of interest" description="Disordered" evidence="1">
    <location>
        <begin position="1"/>
        <end position="27"/>
    </location>
</feature>